<dbReference type="SUPFAM" id="SSF56281">
    <property type="entry name" value="Metallo-hydrolase/oxidoreductase"/>
    <property type="match status" value="1"/>
</dbReference>
<feature type="binding site" evidence="8">
    <location>
        <position position="63"/>
    </location>
    <ligand>
        <name>Zn(2+)</name>
        <dbReference type="ChEBI" id="CHEBI:29105"/>
        <label>1</label>
        <note>catalytic</note>
    </ligand>
</feature>
<dbReference type="InterPro" id="IPR013471">
    <property type="entry name" value="RNase_Z/BN"/>
</dbReference>
<dbReference type="InterPro" id="IPR036866">
    <property type="entry name" value="RibonucZ/Hydroxyglut_hydro"/>
</dbReference>
<sequence>MIDLLLLGNGGMQPLPNRWLSSLLVRVDGSLVLFDCGEGTQIPMKQFKWGFRRLAAICLTHHHADHVAGLPGILHSVANAGRTEPLRIFGPPDTGRIVAGLRVIAPDLPYAVEVVELGEDEQFDLPSGLRGRVRFGEHTLPSLAYRVDLPRARRFDARRATELGIPQDLWGPLQHDGQVEWAGRLATGEDVLGPERRGVSFALVTDTRPVPSLVPLIDGVDLLVCEATYSNDDKLEKAHRWGHMSYRESAELARDGHVRQLWLTHFGSGNPDPEADLPNATNVFPDTIAGYSGLTTSLRFGD</sequence>
<evidence type="ECO:0000256" key="6">
    <source>
        <dbReference type="ARBA" id="ARBA00022801"/>
    </source>
</evidence>
<dbReference type="HAMAP" id="MF_01818">
    <property type="entry name" value="RNase_Z_BN"/>
    <property type="match status" value="1"/>
</dbReference>
<organism evidence="10">
    <name type="scientific">uncultured Thermomicrobiales bacterium</name>
    <dbReference type="NCBI Taxonomy" id="1645740"/>
    <lineage>
        <taxon>Bacteria</taxon>
        <taxon>Pseudomonadati</taxon>
        <taxon>Thermomicrobiota</taxon>
        <taxon>Thermomicrobia</taxon>
        <taxon>Thermomicrobiales</taxon>
        <taxon>environmental samples</taxon>
    </lineage>
</organism>
<protein>
    <recommendedName>
        <fullName evidence="8">Ribonuclease Z</fullName>
        <shortName evidence="8">RNase Z</shortName>
        <ecNumber evidence="8">3.1.26.11</ecNumber>
    </recommendedName>
    <alternativeName>
        <fullName evidence="8">tRNA 3 endonuclease</fullName>
    </alternativeName>
    <alternativeName>
        <fullName evidence="8">tRNase Z</fullName>
    </alternativeName>
</protein>
<dbReference type="NCBIfam" id="NF000801">
    <property type="entry name" value="PRK00055.1-3"/>
    <property type="match status" value="1"/>
</dbReference>
<evidence type="ECO:0000256" key="5">
    <source>
        <dbReference type="ARBA" id="ARBA00022759"/>
    </source>
</evidence>
<keyword evidence="5 8" id="KW-0255">Endonuclease</keyword>
<accession>A0A6J4UY33</accession>
<comment type="catalytic activity">
    <reaction evidence="8">
        <text>Endonucleolytic cleavage of RNA, removing extra 3' nucleotides from tRNA precursor, generating 3' termini of tRNAs. A 3'-hydroxy group is left at the tRNA terminus and a 5'-phosphoryl group is left at the trailer molecule.</text>
        <dbReference type="EC" id="3.1.26.11"/>
    </reaction>
</comment>
<comment type="similarity">
    <text evidence="8">Belongs to the RNase Z family.</text>
</comment>
<feature type="binding site" evidence="8">
    <location>
        <position position="206"/>
    </location>
    <ligand>
        <name>Zn(2+)</name>
        <dbReference type="ChEBI" id="CHEBI:29105"/>
        <label>1</label>
        <note>catalytic</note>
    </ligand>
</feature>
<evidence type="ECO:0000256" key="2">
    <source>
        <dbReference type="ARBA" id="ARBA00022694"/>
    </source>
</evidence>
<evidence type="ECO:0000256" key="7">
    <source>
        <dbReference type="ARBA" id="ARBA00022833"/>
    </source>
</evidence>
<dbReference type="PANTHER" id="PTHR46018">
    <property type="entry name" value="ZINC PHOSPHODIESTERASE ELAC PROTEIN 1"/>
    <property type="match status" value="1"/>
</dbReference>
<evidence type="ECO:0000256" key="3">
    <source>
        <dbReference type="ARBA" id="ARBA00022722"/>
    </source>
</evidence>
<evidence type="ECO:0000256" key="4">
    <source>
        <dbReference type="ARBA" id="ARBA00022723"/>
    </source>
</evidence>
<feature type="binding site" evidence="8">
    <location>
        <position position="265"/>
    </location>
    <ligand>
        <name>Zn(2+)</name>
        <dbReference type="ChEBI" id="CHEBI:29105"/>
        <label>2</label>
        <note>catalytic</note>
    </ligand>
</feature>
<comment type="subunit">
    <text evidence="1 8">Homodimer.</text>
</comment>
<keyword evidence="2 8" id="KW-0819">tRNA processing</keyword>
<keyword evidence="6 8" id="KW-0378">Hydrolase</keyword>
<comment type="cofactor">
    <cofactor evidence="8">
        <name>Zn(2+)</name>
        <dbReference type="ChEBI" id="CHEBI:29105"/>
    </cofactor>
    <text evidence="8">Binds 2 Zn(2+) ions.</text>
</comment>
<name>A0A6J4UY33_9BACT</name>
<evidence type="ECO:0000256" key="1">
    <source>
        <dbReference type="ARBA" id="ARBA00011738"/>
    </source>
</evidence>
<dbReference type="Gene3D" id="3.60.15.10">
    <property type="entry name" value="Ribonuclease Z/Hydroxyacylglutathione hydrolase-like"/>
    <property type="match status" value="1"/>
</dbReference>
<evidence type="ECO:0000256" key="8">
    <source>
        <dbReference type="HAMAP-Rule" id="MF_01818"/>
    </source>
</evidence>
<reference evidence="10" key="1">
    <citation type="submission" date="2020-02" db="EMBL/GenBank/DDBJ databases">
        <authorList>
            <person name="Meier V. D."/>
        </authorList>
    </citation>
    <scope>NUCLEOTIDE SEQUENCE</scope>
    <source>
        <strain evidence="10">AVDCRST_MAG33</strain>
    </source>
</reference>
<dbReference type="CDD" id="cd07717">
    <property type="entry name" value="RNaseZ_ZiPD-like_MBL-fold"/>
    <property type="match status" value="1"/>
</dbReference>
<keyword evidence="3 8" id="KW-0540">Nuclease</keyword>
<dbReference type="GO" id="GO:0042781">
    <property type="term" value="F:3'-tRNA processing endoribonuclease activity"/>
    <property type="evidence" value="ECO:0007669"/>
    <property type="project" value="UniProtKB-UniRule"/>
</dbReference>
<feature type="binding site" evidence="8">
    <location>
        <position position="61"/>
    </location>
    <ligand>
        <name>Zn(2+)</name>
        <dbReference type="ChEBI" id="CHEBI:29105"/>
        <label>1</label>
        <note>catalytic</note>
    </ligand>
</feature>
<feature type="binding site" evidence="8">
    <location>
        <position position="66"/>
    </location>
    <ligand>
        <name>Zn(2+)</name>
        <dbReference type="ChEBI" id="CHEBI:29105"/>
        <label>2</label>
        <note>catalytic</note>
    </ligand>
</feature>
<keyword evidence="7 8" id="KW-0862">Zinc</keyword>
<dbReference type="EC" id="3.1.26.11" evidence="8"/>
<comment type="function">
    <text evidence="8">Zinc phosphodiesterase, which displays some tRNA 3'-processing endonuclease activity. Probably involved in tRNA maturation, by removing a 3'-trailer from precursor tRNA.</text>
</comment>
<feature type="domain" description="Metallo-beta-lactamase" evidence="9">
    <location>
        <begin position="32"/>
        <end position="266"/>
    </location>
</feature>
<dbReference type="GO" id="GO:0008270">
    <property type="term" value="F:zinc ion binding"/>
    <property type="evidence" value="ECO:0007669"/>
    <property type="project" value="UniProtKB-UniRule"/>
</dbReference>
<dbReference type="PANTHER" id="PTHR46018:SF2">
    <property type="entry name" value="ZINC PHOSPHODIESTERASE ELAC PROTEIN 1"/>
    <property type="match status" value="1"/>
</dbReference>
<feature type="active site" description="Proton acceptor" evidence="8">
    <location>
        <position position="65"/>
    </location>
</feature>
<dbReference type="EMBL" id="CADCWK010000197">
    <property type="protein sequence ID" value="CAA9563249.1"/>
    <property type="molecule type" value="Genomic_DNA"/>
</dbReference>
<feature type="binding site" evidence="8">
    <location>
        <position position="65"/>
    </location>
    <ligand>
        <name>Zn(2+)</name>
        <dbReference type="ChEBI" id="CHEBI:29105"/>
        <label>2</label>
        <note>catalytic</note>
    </ligand>
</feature>
<proteinExistence type="inferred from homology"/>
<feature type="binding site" evidence="8">
    <location>
        <position position="206"/>
    </location>
    <ligand>
        <name>Zn(2+)</name>
        <dbReference type="ChEBI" id="CHEBI:29105"/>
        <label>2</label>
        <note>catalytic</note>
    </ligand>
</feature>
<evidence type="ECO:0000313" key="10">
    <source>
        <dbReference type="EMBL" id="CAA9563249.1"/>
    </source>
</evidence>
<dbReference type="AlphaFoldDB" id="A0A6J4UY33"/>
<evidence type="ECO:0000259" key="9">
    <source>
        <dbReference type="Pfam" id="PF12706"/>
    </source>
</evidence>
<dbReference type="InterPro" id="IPR001279">
    <property type="entry name" value="Metallo-B-lactamas"/>
</dbReference>
<dbReference type="Pfam" id="PF12706">
    <property type="entry name" value="Lactamase_B_2"/>
    <property type="match status" value="1"/>
</dbReference>
<gene>
    <name evidence="8" type="primary">rnz</name>
    <name evidence="10" type="ORF">AVDCRST_MAG33-1848</name>
</gene>
<keyword evidence="4 8" id="KW-0479">Metal-binding</keyword>
<feature type="binding site" evidence="8">
    <location>
        <position position="138"/>
    </location>
    <ligand>
        <name>Zn(2+)</name>
        <dbReference type="ChEBI" id="CHEBI:29105"/>
        <label>1</label>
        <note>catalytic</note>
    </ligand>
</feature>